<dbReference type="CDD" id="cd02000">
    <property type="entry name" value="TPP_E1_PDC_ADC_BCADC"/>
    <property type="match status" value="1"/>
</dbReference>
<dbReference type="Proteomes" id="UP000721844">
    <property type="component" value="Unassembled WGS sequence"/>
</dbReference>
<dbReference type="SMART" id="SM00861">
    <property type="entry name" value="Transket_pyr"/>
    <property type="match status" value="1"/>
</dbReference>
<dbReference type="InterPro" id="IPR001017">
    <property type="entry name" value="DH_E1"/>
</dbReference>
<dbReference type="EMBL" id="JAESVA010000007">
    <property type="protein sequence ID" value="MCB8882357.1"/>
    <property type="molecule type" value="Genomic_DNA"/>
</dbReference>
<comment type="subunit">
    <text evidence="3">Homodimer. Part of the 2-oxoglutarate dehydrogenase (OGDH) complex composed of E1 (2-oxoglutarate dehydrogenase), E2 (dihydrolipoamide succinyltransferase) and E3 (dihydrolipoamide dehydrogenase); the complex contains multiple copies of the three enzymatic components (E1, E2 and E3).</text>
</comment>
<dbReference type="Pfam" id="PF02779">
    <property type="entry name" value="Transket_pyr"/>
    <property type="match status" value="1"/>
</dbReference>
<dbReference type="Gene3D" id="3.40.50.920">
    <property type="match status" value="1"/>
</dbReference>
<keyword evidence="5" id="KW-0560">Oxidoreductase</keyword>
<dbReference type="InterPro" id="IPR005475">
    <property type="entry name" value="Transketolase-like_Pyr-bd"/>
</dbReference>
<organism evidence="9 10">
    <name type="scientific">Acidisoma cellulosilyticum</name>
    <dbReference type="NCBI Taxonomy" id="2802395"/>
    <lineage>
        <taxon>Bacteria</taxon>
        <taxon>Pseudomonadati</taxon>
        <taxon>Pseudomonadota</taxon>
        <taxon>Alphaproteobacteria</taxon>
        <taxon>Acetobacterales</taxon>
        <taxon>Acidocellaceae</taxon>
        <taxon>Acidisoma</taxon>
    </lineage>
</organism>
<dbReference type="Pfam" id="PF00676">
    <property type="entry name" value="E1_dh"/>
    <property type="match status" value="2"/>
</dbReference>
<dbReference type="SUPFAM" id="SSF52922">
    <property type="entry name" value="TK C-terminal domain-like"/>
    <property type="match status" value="1"/>
</dbReference>
<keyword evidence="10" id="KW-1185">Reference proteome</keyword>
<evidence type="ECO:0000313" key="10">
    <source>
        <dbReference type="Proteomes" id="UP000721844"/>
    </source>
</evidence>
<evidence type="ECO:0000256" key="6">
    <source>
        <dbReference type="ARBA" id="ARBA00023052"/>
    </source>
</evidence>
<gene>
    <name evidence="9" type="ORF">ACELLULO517_19070</name>
</gene>
<dbReference type="SUPFAM" id="SSF52518">
    <property type="entry name" value="Thiamin diphosphate-binding fold (THDP-binding)"/>
    <property type="match status" value="2"/>
</dbReference>
<proteinExistence type="predicted"/>
<dbReference type="InterPro" id="IPR033248">
    <property type="entry name" value="Transketolase_C"/>
</dbReference>
<sequence length="819" mass="88015">MPKILHVDPSLTRQKTVLAIKSIPIHAYDTPLATERAALGDGRLRRMLRDMMIIREFETMLAGFKGQGAYAGIKHIYAGPAHLSIGQEAVAVGSAAALDAGDHVFGSHRSHGEFIAKGLSAIQKLGGDALSQIMEGQAGGQLLRTLEGRLGTNDIRQRAEQFLLFGLLTEILMRSNGFNGGMGGSMHAFCPALGIYPNNAIVGGSAAIATGAALYKKLHGQGIAVANIGDGSTACGPVMEAMNLAGMGQLTNLWDEAYQGGLPVLFLFHNNFYAMGGQTNGETASWDRLSRLGAGFNADNMHAETVDGTNPLAVMDSVRRKRDLLIARRGPALIDAECYRYVGHSTTDASAYRTKEEIEAWRSVDAIAGFALSLKAEGILDDEAEAEMLAGVKQTIQQITALSVDPEASPPIDIKADPFAVGRLMFSDELATLPGGGALIAPAETCSRVTQLAKRSRVGKSPEGKKLSAMAAITIRDALFEPILHHFQHDPLLIAYGEENREWGGAFGVYRGLSEILPYHRLFNAPISEAATIASAVGYALEGGRVIVELMYTDFIGRAGDEIFNQMAKWQSMSGGVLRMPLVLRCSIGSKYGAQHSQDWTGLVTHIPGLKVVYPATPYDAKGLMASALAGNDPVVFFESQRLYDTTELFQPEGVPTDYYRIPLGTPDIKRAGKDVTILTIGPSLYKAIDAAETLATEHGIAAEIIDARSLVPFDYDLVLTSLAKTGRLLLVSEACERGSFLMTLAANIQRFGFKHLKAPVEVLGTPNWIVPGADLESSYFPQAHDILDIVCNRLIPDLARPATGDRLWDNVALARQGL</sequence>
<dbReference type="Pfam" id="PF02780">
    <property type="entry name" value="Transketolase_C"/>
    <property type="match status" value="1"/>
</dbReference>
<comment type="cofactor">
    <cofactor evidence="1">
        <name>thiamine diphosphate</name>
        <dbReference type="ChEBI" id="CHEBI:58937"/>
    </cofactor>
</comment>
<evidence type="ECO:0000256" key="3">
    <source>
        <dbReference type="ARBA" id="ARBA00011301"/>
    </source>
</evidence>
<evidence type="ECO:0000256" key="2">
    <source>
        <dbReference type="ARBA" id="ARBA00003906"/>
    </source>
</evidence>
<dbReference type="GO" id="GO:0016624">
    <property type="term" value="F:oxidoreductase activity, acting on the aldehyde or oxo group of donors, disulfide as acceptor"/>
    <property type="evidence" value="ECO:0007669"/>
    <property type="project" value="InterPro"/>
</dbReference>
<accession>A0A963Z5R5</accession>
<evidence type="ECO:0000256" key="7">
    <source>
        <dbReference type="ARBA" id="ARBA00030680"/>
    </source>
</evidence>
<comment type="function">
    <text evidence="2">E1 component of the 2-oxoglutarate dehydrogenase (OGDH) complex which catalyzes the decarboxylation of 2-oxoglutarate, the first step in the conversion of 2-oxoglutarate to succinyl-CoA and CO(2).</text>
</comment>
<dbReference type="PANTHER" id="PTHR43257:SF2">
    <property type="entry name" value="PYRUVATE DEHYDROGENASE E1 COMPONENT SUBUNIT BETA"/>
    <property type="match status" value="1"/>
</dbReference>
<dbReference type="Gene3D" id="3.40.50.970">
    <property type="match status" value="2"/>
</dbReference>
<evidence type="ECO:0000256" key="5">
    <source>
        <dbReference type="ARBA" id="ARBA00023002"/>
    </source>
</evidence>
<reference evidence="9 10" key="1">
    <citation type="journal article" date="2021" name="Microorganisms">
        <title>Acidisoma silvae sp. nov. and Acidisomacellulosilytica sp. nov., Two Acidophilic Bacteria Isolated from Decaying Wood, Hydrolyzing Cellulose and Producing Poly-3-hydroxybutyrate.</title>
        <authorList>
            <person name="Mieszkin S."/>
            <person name="Pouder E."/>
            <person name="Uroz S."/>
            <person name="Simon-Colin C."/>
            <person name="Alain K."/>
        </authorList>
    </citation>
    <scope>NUCLEOTIDE SEQUENCE [LARGE SCALE GENOMIC DNA]</scope>
    <source>
        <strain evidence="9 10">HW T5.17</strain>
    </source>
</reference>
<name>A0A963Z5R5_9PROT</name>
<evidence type="ECO:0000256" key="4">
    <source>
        <dbReference type="ARBA" id="ARBA00013321"/>
    </source>
</evidence>
<evidence type="ECO:0000256" key="1">
    <source>
        <dbReference type="ARBA" id="ARBA00001964"/>
    </source>
</evidence>
<protein>
    <recommendedName>
        <fullName evidence="4">2-oxoglutarate dehydrogenase E1 component</fullName>
    </recommendedName>
    <alternativeName>
        <fullName evidence="7">Alpha-ketoglutarate dehydrogenase</fullName>
    </alternativeName>
</protein>
<dbReference type="PANTHER" id="PTHR43257">
    <property type="entry name" value="PYRUVATE DEHYDROGENASE E1 COMPONENT BETA SUBUNIT"/>
    <property type="match status" value="1"/>
</dbReference>
<evidence type="ECO:0000313" key="9">
    <source>
        <dbReference type="EMBL" id="MCB8882357.1"/>
    </source>
</evidence>
<feature type="domain" description="Transketolase-like pyrimidine-binding" evidence="8">
    <location>
        <begin position="473"/>
        <end position="646"/>
    </location>
</feature>
<dbReference type="AlphaFoldDB" id="A0A963Z5R5"/>
<dbReference type="RefSeq" id="WP_227309016.1">
    <property type="nucleotide sequence ID" value="NZ_JAESVA010000007.1"/>
</dbReference>
<evidence type="ECO:0000259" key="8">
    <source>
        <dbReference type="SMART" id="SM00861"/>
    </source>
</evidence>
<dbReference type="InterPro" id="IPR009014">
    <property type="entry name" value="Transketo_C/PFOR_II"/>
</dbReference>
<dbReference type="InterPro" id="IPR029061">
    <property type="entry name" value="THDP-binding"/>
</dbReference>
<keyword evidence="6" id="KW-0786">Thiamine pyrophosphate</keyword>
<comment type="caution">
    <text evidence="9">The sequence shown here is derived from an EMBL/GenBank/DDBJ whole genome shotgun (WGS) entry which is preliminary data.</text>
</comment>